<protein>
    <submittedName>
        <fullName evidence="2">Uncharacterized protein</fullName>
    </submittedName>
</protein>
<evidence type="ECO:0000256" key="1">
    <source>
        <dbReference type="SAM" id="SignalP"/>
    </source>
</evidence>
<feature type="signal peptide" evidence="1">
    <location>
        <begin position="1"/>
        <end position="17"/>
    </location>
</feature>
<name>A0A5C5GGF1_9RHOB</name>
<organism evidence="2 3">
    <name type="scientific">Pelagovum pacificum</name>
    <dbReference type="NCBI Taxonomy" id="2588711"/>
    <lineage>
        <taxon>Bacteria</taxon>
        <taxon>Pseudomonadati</taxon>
        <taxon>Pseudomonadota</taxon>
        <taxon>Alphaproteobacteria</taxon>
        <taxon>Rhodobacterales</taxon>
        <taxon>Paracoccaceae</taxon>
        <taxon>Pelagovum</taxon>
    </lineage>
</organism>
<comment type="caution">
    <text evidence="2">The sequence shown here is derived from an EMBL/GenBank/DDBJ whole genome shotgun (WGS) entry which is preliminary data.</text>
</comment>
<accession>A0A5C5GGF1</accession>
<dbReference type="Proteomes" id="UP000314011">
    <property type="component" value="Unassembled WGS sequence"/>
</dbReference>
<keyword evidence="3" id="KW-1185">Reference proteome</keyword>
<dbReference type="EMBL" id="VFFF01000001">
    <property type="protein sequence ID" value="TNY33640.1"/>
    <property type="molecule type" value="Genomic_DNA"/>
</dbReference>
<reference evidence="2 3" key="1">
    <citation type="submission" date="2019-06" db="EMBL/GenBank/DDBJ databases">
        <title>Genome of new Rhodobacteraceae sp. SM1903.</title>
        <authorList>
            <person name="Ren X."/>
        </authorList>
    </citation>
    <scope>NUCLEOTIDE SEQUENCE [LARGE SCALE GENOMIC DNA]</scope>
    <source>
        <strain evidence="2 3">SM1903</strain>
    </source>
</reference>
<keyword evidence="1" id="KW-0732">Signal</keyword>
<evidence type="ECO:0000313" key="3">
    <source>
        <dbReference type="Proteomes" id="UP000314011"/>
    </source>
</evidence>
<dbReference type="RefSeq" id="WP_140194328.1">
    <property type="nucleotide sequence ID" value="NZ_CP065915.1"/>
</dbReference>
<dbReference type="AlphaFoldDB" id="A0A5C5GGF1"/>
<evidence type="ECO:0000313" key="2">
    <source>
        <dbReference type="EMBL" id="TNY33640.1"/>
    </source>
</evidence>
<dbReference type="OrthoDB" id="6088067at2"/>
<gene>
    <name evidence="2" type="ORF">FHY64_10310</name>
</gene>
<sequence length="158" mass="17213">MKHLALLLSLLAAPALAQSERAQMILDEAAETCESIEAGALEVRDGAIISADLDGDGMSDDEVVDFEYVSCEWNMAHWHGTGGSPIHFVIDGSWSKSWWGFKWETVDFAGERVILLARHGSRCDNFGASPCVQAFVAYDGEFQTVLDPGSAEEDVSEE</sequence>
<proteinExistence type="predicted"/>
<feature type="chain" id="PRO_5022933382" evidence="1">
    <location>
        <begin position="18"/>
        <end position="158"/>
    </location>
</feature>